<sequence length="73" mass="8206">MNFNFQEVTSNLISQIGFIVLLIMVVRALISYTKEDWGQFFSGLVLGLFCLIVVFFGPQLEQLARALGNSIFS</sequence>
<protein>
    <recommendedName>
        <fullName evidence="4">Stage III sporulation protein AC</fullName>
    </recommendedName>
</protein>
<gene>
    <name evidence="2" type="ORF">BACCIP111883_03599</name>
</gene>
<organism evidence="2 3">
    <name type="scientific">Sutcliffiella rhizosphaerae</name>
    <dbReference type="NCBI Taxonomy" id="2880967"/>
    <lineage>
        <taxon>Bacteria</taxon>
        <taxon>Bacillati</taxon>
        <taxon>Bacillota</taxon>
        <taxon>Bacilli</taxon>
        <taxon>Bacillales</taxon>
        <taxon>Bacillaceae</taxon>
        <taxon>Sutcliffiella</taxon>
    </lineage>
</organism>
<feature type="transmembrane region" description="Helical" evidence="1">
    <location>
        <begin position="37"/>
        <end position="57"/>
    </location>
</feature>
<dbReference type="EMBL" id="CAKJTJ010000027">
    <property type="protein sequence ID" value="CAG9622808.1"/>
    <property type="molecule type" value="Genomic_DNA"/>
</dbReference>
<keyword evidence="1" id="KW-0812">Transmembrane</keyword>
<keyword evidence="3" id="KW-1185">Reference proteome</keyword>
<reference evidence="2 3" key="1">
    <citation type="submission" date="2021-10" db="EMBL/GenBank/DDBJ databases">
        <authorList>
            <person name="Criscuolo A."/>
        </authorList>
    </citation>
    <scope>NUCLEOTIDE SEQUENCE [LARGE SCALE GENOMIC DNA]</scope>
    <source>
        <strain evidence="3">CIP 111883</strain>
    </source>
</reference>
<evidence type="ECO:0000313" key="2">
    <source>
        <dbReference type="EMBL" id="CAG9622808.1"/>
    </source>
</evidence>
<keyword evidence="1" id="KW-0472">Membrane</keyword>
<evidence type="ECO:0008006" key="4">
    <source>
        <dbReference type="Google" id="ProtNLM"/>
    </source>
</evidence>
<keyword evidence="1" id="KW-1133">Transmembrane helix</keyword>
<feature type="transmembrane region" description="Helical" evidence="1">
    <location>
        <begin position="12"/>
        <end position="30"/>
    </location>
</feature>
<evidence type="ECO:0000256" key="1">
    <source>
        <dbReference type="SAM" id="Phobius"/>
    </source>
</evidence>
<comment type="caution">
    <text evidence="2">The sequence shown here is derived from an EMBL/GenBank/DDBJ whole genome shotgun (WGS) entry which is preliminary data.</text>
</comment>
<name>A0ABN8AIA9_9BACI</name>
<proteinExistence type="predicted"/>
<evidence type="ECO:0000313" key="3">
    <source>
        <dbReference type="Proteomes" id="UP000789833"/>
    </source>
</evidence>
<accession>A0ABN8AIA9</accession>
<dbReference type="Proteomes" id="UP000789833">
    <property type="component" value="Unassembled WGS sequence"/>
</dbReference>